<accession>A0ABT6EZH9</accession>
<dbReference type="EMBL" id="JAKKUT010000002">
    <property type="protein sequence ID" value="MDG2990987.1"/>
    <property type="molecule type" value="Genomic_DNA"/>
</dbReference>
<evidence type="ECO:0000313" key="1">
    <source>
        <dbReference type="EMBL" id="MDG2990987.1"/>
    </source>
</evidence>
<name>A0ABT6EZH9_9SYNE</name>
<reference evidence="1" key="2">
    <citation type="submission" date="2022-01" db="EMBL/GenBank/DDBJ databases">
        <authorList>
            <person name="Zivanovic Y."/>
            <person name="Moreira D."/>
            <person name="Lopez-Garcia P."/>
        </authorList>
    </citation>
    <scope>NUCLEOTIDE SEQUENCE</scope>
    <source>
        <strain evidence="1">G9</strain>
    </source>
</reference>
<keyword evidence="2" id="KW-1185">Reference proteome</keyword>
<reference evidence="1" key="1">
    <citation type="journal article" date="2022" name="Genome Biol. Evol.">
        <title>A New Gene Family Diagnostic for Intracellular Biomineralization of Amorphous Ca Carbonates by Cyanobacteria.</title>
        <authorList>
            <person name="Benzerara K."/>
            <person name="Duprat E."/>
            <person name="Bitard-Feildel T."/>
            <person name="Caumes G."/>
            <person name="Cassier-Chauvat C."/>
            <person name="Chauvat F."/>
            <person name="Dezi M."/>
            <person name="Diop S.I."/>
            <person name="Gaschignard G."/>
            <person name="Gorgen S."/>
            <person name="Gugger M."/>
            <person name="Lopez-Garcia P."/>
            <person name="Millet M."/>
            <person name="Skouri-Panet F."/>
            <person name="Moreira D."/>
            <person name="Callebaut I."/>
        </authorList>
    </citation>
    <scope>NUCLEOTIDE SEQUENCE</scope>
    <source>
        <strain evidence="1">G9</strain>
    </source>
</reference>
<dbReference type="Proteomes" id="UP001154265">
    <property type="component" value="Unassembled WGS sequence"/>
</dbReference>
<sequence length="104" mass="11053">MSEESTTSVDTPVEETVDPAEVTEAAKALIEALQRLTAAQFKSLPADVQAAIEKAVSEIKSGADTVTTQAKGFEERVSRAAKAAWDILCESKELPEASESPSEE</sequence>
<organism evidence="1 2">
    <name type="scientific">Candidatus Synechococcus calcipolaris G9</name>
    <dbReference type="NCBI Taxonomy" id="1497997"/>
    <lineage>
        <taxon>Bacteria</taxon>
        <taxon>Bacillati</taxon>
        <taxon>Cyanobacteriota</taxon>
        <taxon>Cyanophyceae</taxon>
        <taxon>Synechococcales</taxon>
        <taxon>Synechococcaceae</taxon>
        <taxon>Synechococcus</taxon>
    </lineage>
</organism>
<proteinExistence type="predicted"/>
<dbReference type="RefSeq" id="WP_277866871.1">
    <property type="nucleotide sequence ID" value="NZ_JAKKUT010000002.1"/>
</dbReference>
<gene>
    <name evidence="1" type="ORF">L3556_08615</name>
</gene>
<evidence type="ECO:0000313" key="2">
    <source>
        <dbReference type="Proteomes" id="UP001154265"/>
    </source>
</evidence>
<comment type="caution">
    <text evidence="1">The sequence shown here is derived from an EMBL/GenBank/DDBJ whole genome shotgun (WGS) entry which is preliminary data.</text>
</comment>
<protein>
    <submittedName>
        <fullName evidence="1">Uncharacterized protein</fullName>
    </submittedName>
</protein>